<dbReference type="AlphaFoldDB" id="K3VFN1"/>
<accession>K3VFN1</accession>
<dbReference type="Proteomes" id="UP000007978">
    <property type="component" value="Chromosome 2"/>
</dbReference>
<evidence type="ECO:0000313" key="1">
    <source>
        <dbReference type="EMBL" id="EKJ71633.1"/>
    </source>
</evidence>
<name>K3VFN1_FUSPC</name>
<dbReference type="RefSeq" id="XP_009259472.1">
    <property type="nucleotide sequence ID" value="XM_009261197.1"/>
</dbReference>
<comment type="caution">
    <text evidence="1">The sequence shown here is derived from an EMBL/GenBank/DDBJ whole genome shotgun (WGS) entry which is preliminary data.</text>
</comment>
<evidence type="ECO:0000313" key="2">
    <source>
        <dbReference type="Proteomes" id="UP000007978"/>
    </source>
</evidence>
<dbReference type="GeneID" id="20366697"/>
<dbReference type="OrthoDB" id="10261522at2759"/>
<reference evidence="1 2" key="1">
    <citation type="journal article" date="2012" name="PLoS Pathog.">
        <title>Comparative pathogenomics reveals horizontally acquired novel virulence genes in fungi infecting cereal hosts.</title>
        <authorList>
            <person name="Gardiner D.M."/>
            <person name="McDonald M.C."/>
            <person name="Covarelli L."/>
            <person name="Solomon P.S."/>
            <person name="Rusu A.G."/>
            <person name="Marshall M."/>
            <person name="Kazan K."/>
            <person name="Chakraborty S."/>
            <person name="McDonald B.A."/>
            <person name="Manners J.M."/>
        </authorList>
    </citation>
    <scope>NUCLEOTIDE SEQUENCE [LARGE SCALE GENOMIC DNA]</scope>
    <source>
        <strain evidence="1 2">CS3096</strain>
    </source>
</reference>
<proteinExistence type="predicted"/>
<dbReference type="HOGENOM" id="CLU_2320504_0_0_1"/>
<sequence length="99" mass="11020">MEEKTTFLAVVDRCDNFPRNDFQGQAAYAAAVSQLWRFLLPGDDRAFGILVSSTVAQMPWTSEFELDYAAQTVRMIPDSSVDIAPSSARAFERLLKAAQ</sequence>
<dbReference type="EMBL" id="AFNW01000283">
    <property type="protein sequence ID" value="EKJ71633.1"/>
    <property type="molecule type" value="Genomic_DNA"/>
</dbReference>
<dbReference type="KEGG" id="fpu:FPSE_08079"/>
<protein>
    <submittedName>
        <fullName evidence="1">Uncharacterized protein</fullName>
    </submittedName>
</protein>
<organism evidence="1 2">
    <name type="scientific">Fusarium pseudograminearum (strain CS3096)</name>
    <name type="common">Wheat and barley crown-rot fungus</name>
    <dbReference type="NCBI Taxonomy" id="1028729"/>
    <lineage>
        <taxon>Eukaryota</taxon>
        <taxon>Fungi</taxon>
        <taxon>Dikarya</taxon>
        <taxon>Ascomycota</taxon>
        <taxon>Pezizomycotina</taxon>
        <taxon>Sordariomycetes</taxon>
        <taxon>Hypocreomycetidae</taxon>
        <taxon>Hypocreales</taxon>
        <taxon>Nectriaceae</taxon>
        <taxon>Fusarium</taxon>
    </lineage>
</organism>
<gene>
    <name evidence="1" type="ORF">FPSE_08079</name>
</gene>
<keyword evidence="2" id="KW-1185">Reference proteome</keyword>